<proteinExistence type="inferred from homology"/>
<evidence type="ECO:0000256" key="1">
    <source>
        <dbReference type="ARBA" id="ARBA00022741"/>
    </source>
</evidence>
<dbReference type="Proteomes" id="UP000198582">
    <property type="component" value="Unassembled WGS sequence"/>
</dbReference>
<accession>A0A1H8WIY3</accession>
<dbReference type="GO" id="GO:1990133">
    <property type="term" value="C:molybdopterin adenylyltransferase complex"/>
    <property type="evidence" value="ECO:0007669"/>
    <property type="project" value="TreeGrafter"/>
</dbReference>
<reference evidence="4 5" key="1">
    <citation type="submission" date="2016-10" db="EMBL/GenBank/DDBJ databases">
        <authorList>
            <person name="de Groot N.N."/>
        </authorList>
    </citation>
    <scope>NUCLEOTIDE SEQUENCE [LARGE SCALE GENOMIC DNA]</scope>
    <source>
        <strain evidence="4 5">DSM 44993</strain>
    </source>
</reference>
<dbReference type="PANTHER" id="PTHR33359">
    <property type="entry name" value="MOLYBDOPTERIN SYNTHASE SULFUR CARRIER SUBUNIT"/>
    <property type="match status" value="1"/>
</dbReference>
<dbReference type="InterPro" id="IPR003749">
    <property type="entry name" value="ThiS/MoaD-like"/>
</dbReference>
<dbReference type="STRING" id="394193.SAMN04489732_105233"/>
<keyword evidence="1" id="KW-0547">Nucleotide-binding</keyword>
<dbReference type="EMBL" id="FOEF01000005">
    <property type="protein sequence ID" value="SEP27592.1"/>
    <property type="molecule type" value="Genomic_DNA"/>
</dbReference>
<keyword evidence="5" id="KW-1185">Reference proteome</keyword>
<dbReference type="InterPro" id="IPR044672">
    <property type="entry name" value="MOCS2A"/>
</dbReference>
<dbReference type="PANTHER" id="PTHR33359:SF1">
    <property type="entry name" value="MOLYBDOPTERIN SYNTHASE SULFUR CARRIER SUBUNIT"/>
    <property type="match status" value="1"/>
</dbReference>
<organism evidence="4 5">
    <name type="scientific">Amycolatopsis saalfeldensis</name>
    <dbReference type="NCBI Taxonomy" id="394193"/>
    <lineage>
        <taxon>Bacteria</taxon>
        <taxon>Bacillati</taxon>
        <taxon>Actinomycetota</taxon>
        <taxon>Actinomycetes</taxon>
        <taxon>Pseudonocardiales</taxon>
        <taxon>Pseudonocardiaceae</taxon>
        <taxon>Amycolatopsis</taxon>
    </lineage>
</organism>
<dbReference type="CDD" id="cd17040">
    <property type="entry name" value="Ubl_MoaD_like"/>
    <property type="match status" value="1"/>
</dbReference>
<dbReference type="InterPro" id="IPR012675">
    <property type="entry name" value="Beta-grasp_dom_sf"/>
</dbReference>
<dbReference type="InterPro" id="IPR016155">
    <property type="entry name" value="Mopterin_synth/thiamin_S_b"/>
</dbReference>
<name>A0A1H8WIY3_9PSEU</name>
<dbReference type="Pfam" id="PF02597">
    <property type="entry name" value="ThiS"/>
    <property type="match status" value="1"/>
</dbReference>
<evidence type="ECO:0000313" key="5">
    <source>
        <dbReference type="Proteomes" id="UP000198582"/>
    </source>
</evidence>
<dbReference type="SUPFAM" id="SSF54285">
    <property type="entry name" value="MoaD/ThiS"/>
    <property type="match status" value="1"/>
</dbReference>
<dbReference type="Gene3D" id="3.10.20.30">
    <property type="match status" value="1"/>
</dbReference>
<evidence type="ECO:0000256" key="2">
    <source>
        <dbReference type="ARBA" id="ARBA00024200"/>
    </source>
</evidence>
<evidence type="ECO:0000256" key="3">
    <source>
        <dbReference type="ARBA" id="ARBA00024247"/>
    </source>
</evidence>
<dbReference type="AlphaFoldDB" id="A0A1H8WIY3"/>
<protein>
    <recommendedName>
        <fullName evidence="3">Molybdopterin synthase sulfur carrier subunit</fullName>
    </recommendedName>
</protein>
<gene>
    <name evidence="4" type="ORF">SAMN04489732_105233</name>
</gene>
<evidence type="ECO:0000313" key="4">
    <source>
        <dbReference type="EMBL" id="SEP27592.1"/>
    </source>
</evidence>
<comment type="similarity">
    <text evidence="2">Belongs to the MoaD family.</text>
</comment>
<dbReference type="GO" id="GO:0000166">
    <property type="term" value="F:nucleotide binding"/>
    <property type="evidence" value="ECO:0007669"/>
    <property type="project" value="UniProtKB-KW"/>
</dbReference>
<dbReference type="GO" id="GO:0006777">
    <property type="term" value="P:Mo-molybdopterin cofactor biosynthetic process"/>
    <property type="evidence" value="ECO:0007669"/>
    <property type="project" value="InterPro"/>
</dbReference>
<sequence>MAPQSLEPMTLLVRYFAAARAAAGVEEEKVKLPEGATVADAARVLRELHPEKLPRILDAASFLLNEVAVRDQTRALSDGAQLDVLPPFAGG</sequence>